<organism evidence="2 3">
    <name type="scientific">Euplotes crassus</name>
    <dbReference type="NCBI Taxonomy" id="5936"/>
    <lineage>
        <taxon>Eukaryota</taxon>
        <taxon>Sar</taxon>
        <taxon>Alveolata</taxon>
        <taxon>Ciliophora</taxon>
        <taxon>Intramacronucleata</taxon>
        <taxon>Spirotrichea</taxon>
        <taxon>Hypotrichia</taxon>
        <taxon>Euplotida</taxon>
        <taxon>Euplotidae</taxon>
        <taxon>Moneuplotes</taxon>
    </lineage>
</organism>
<comment type="caution">
    <text evidence="2">The sequence shown here is derived from an EMBL/GenBank/DDBJ whole genome shotgun (WGS) entry which is preliminary data.</text>
</comment>
<dbReference type="EMBL" id="CAMPGE010015592">
    <property type="protein sequence ID" value="CAI2374206.1"/>
    <property type="molecule type" value="Genomic_DNA"/>
</dbReference>
<feature type="transmembrane region" description="Helical" evidence="1">
    <location>
        <begin position="98"/>
        <end position="119"/>
    </location>
</feature>
<reference evidence="2" key="1">
    <citation type="submission" date="2023-07" db="EMBL/GenBank/DDBJ databases">
        <authorList>
            <consortium name="AG Swart"/>
            <person name="Singh M."/>
            <person name="Singh A."/>
            <person name="Seah K."/>
            <person name="Emmerich C."/>
        </authorList>
    </citation>
    <scope>NUCLEOTIDE SEQUENCE</scope>
    <source>
        <strain evidence="2">DP1</strain>
    </source>
</reference>
<protein>
    <submittedName>
        <fullName evidence="2">Uncharacterized protein</fullName>
    </submittedName>
</protein>
<dbReference type="Proteomes" id="UP001295684">
    <property type="component" value="Unassembled WGS sequence"/>
</dbReference>
<evidence type="ECO:0000313" key="2">
    <source>
        <dbReference type="EMBL" id="CAI2374206.1"/>
    </source>
</evidence>
<keyword evidence="1" id="KW-0812">Transmembrane</keyword>
<gene>
    <name evidence="2" type="ORF">ECRASSUSDP1_LOCUS15558</name>
</gene>
<keyword evidence="3" id="KW-1185">Reference proteome</keyword>
<feature type="transmembrane region" description="Helical" evidence="1">
    <location>
        <begin position="150"/>
        <end position="169"/>
    </location>
</feature>
<evidence type="ECO:0000313" key="3">
    <source>
        <dbReference type="Proteomes" id="UP001295684"/>
    </source>
</evidence>
<proteinExistence type="predicted"/>
<keyword evidence="1" id="KW-0472">Membrane</keyword>
<feature type="transmembrane region" description="Helical" evidence="1">
    <location>
        <begin position="263"/>
        <end position="283"/>
    </location>
</feature>
<sequence>MRLAIRIHSCLECFYLSIILGCVGLQVGFLKYFETRLEDKGNKWAELWLKAIILFTGESLCYAFYQWQIYSNPALPSTEELRQSLLPSSSQNSVQKSFIFKAFCECVIIFSTHVSSLFISPDISNIIELLMLLALVICCWSYDVDGLKKATMYGAIGLICIGILGWSIYGICYECLGWRKIVKDSLWAVIPSGTLIWKFMDEEKTVRSNNISQTKLVGLQGIYGLIMTFICFIIVSITQWWLYDFNVSQVLQKYHAVGNLQHLNLLNILLLLSLPLLLLSIGLNNTTRVSNLKYPTLFPNPASPPTCFPN</sequence>
<dbReference type="AlphaFoldDB" id="A0AAD1XK30"/>
<name>A0AAD1XK30_EUPCR</name>
<keyword evidence="1" id="KW-1133">Transmembrane helix</keyword>
<feature type="transmembrane region" description="Helical" evidence="1">
    <location>
        <begin position="125"/>
        <end position="143"/>
    </location>
</feature>
<evidence type="ECO:0000256" key="1">
    <source>
        <dbReference type="SAM" id="Phobius"/>
    </source>
</evidence>
<feature type="transmembrane region" description="Helical" evidence="1">
    <location>
        <begin position="221"/>
        <end position="243"/>
    </location>
</feature>
<feature type="transmembrane region" description="Helical" evidence="1">
    <location>
        <begin position="12"/>
        <end position="33"/>
    </location>
</feature>
<accession>A0AAD1XK30</accession>